<proteinExistence type="predicted"/>
<comment type="caution">
    <text evidence="2">The sequence shown here is derived from an EMBL/GenBank/DDBJ whole genome shotgun (WGS) entry which is preliminary data.</text>
</comment>
<feature type="region of interest" description="Disordered" evidence="1">
    <location>
        <begin position="129"/>
        <end position="150"/>
    </location>
</feature>
<dbReference type="AlphaFoldDB" id="A0A2W2BQN9"/>
<name>A0A2W2BQN9_9HYPH</name>
<evidence type="ECO:0000256" key="1">
    <source>
        <dbReference type="SAM" id="MobiDB-lite"/>
    </source>
</evidence>
<dbReference type="EMBL" id="QKVK01000009">
    <property type="protein sequence ID" value="PZF75706.1"/>
    <property type="molecule type" value="Genomic_DNA"/>
</dbReference>
<gene>
    <name evidence="2" type="ORF">DK847_17870</name>
</gene>
<accession>A0A2W2BQN9</accession>
<organism evidence="2 3">
    <name type="scientific">Aestuariivirga litoralis</name>
    <dbReference type="NCBI Taxonomy" id="2650924"/>
    <lineage>
        <taxon>Bacteria</taxon>
        <taxon>Pseudomonadati</taxon>
        <taxon>Pseudomonadota</taxon>
        <taxon>Alphaproteobacteria</taxon>
        <taxon>Hyphomicrobiales</taxon>
        <taxon>Aestuariivirgaceae</taxon>
        <taxon>Aestuariivirga</taxon>
    </lineage>
</organism>
<evidence type="ECO:0000313" key="2">
    <source>
        <dbReference type="EMBL" id="PZF75706.1"/>
    </source>
</evidence>
<dbReference type="Proteomes" id="UP000248795">
    <property type="component" value="Unassembled WGS sequence"/>
</dbReference>
<reference evidence="3" key="1">
    <citation type="submission" date="2018-06" db="EMBL/GenBank/DDBJ databases">
        <title>Aestuariibacter litoralis strain KCTC 52945T.</title>
        <authorList>
            <person name="Li X."/>
            <person name="Salam N."/>
            <person name="Li J.-L."/>
            <person name="Chen Y.-M."/>
            <person name="Yang Z.-W."/>
            <person name="Zhang L.-Y."/>
            <person name="Han M.-X."/>
            <person name="Xiao M."/>
            <person name="Li W.-J."/>
        </authorList>
    </citation>
    <scope>NUCLEOTIDE SEQUENCE [LARGE SCALE GENOMIC DNA]</scope>
    <source>
        <strain evidence="3">KCTC 52945</strain>
    </source>
</reference>
<protein>
    <submittedName>
        <fullName evidence="2">Uncharacterized protein</fullName>
    </submittedName>
</protein>
<evidence type="ECO:0000313" key="3">
    <source>
        <dbReference type="Proteomes" id="UP000248795"/>
    </source>
</evidence>
<keyword evidence="3" id="KW-1185">Reference proteome</keyword>
<feature type="compositionally biased region" description="Basic and acidic residues" evidence="1">
    <location>
        <begin position="131"/>
        <end position="141"/>
    </location>
</feature>
<dbReference type="RefSeq" id="WP_111199900.1">
    <property type="nucleotide sequence ID" value="NZ_QKVK01000009.1"/>
</dbReference>
<sequence length="150" mass="16429">MCDYSLENQISRAAEVGDKLVTSSFPMTPTRGFCAENEAGVAVCLLPGTELAFAEPVRYNGLWGSLVNYVKARLGRDMADAMLARFRQVDLDNPHTHHDAIELADGRVIKLSLLHEGQRARVLQLPAVGDPQRRHDEHARGAGEALAPAR</sequence>